<sequence length="125" mass="13706">MALLRSNVDAGGSWLLTEAPVLDFRGRPRGTLASGDVVFSVRCVGSRSGTDSVVRTHSSASFRVPQLWATWLMRTKRMKLFGAGLYEITSLVISTISIIQATLRSDDVDPRLTTPSKRKFAYLGT</sequence>
<organism evidence="3">
    <name type="scientific">Coccidioides posadasii (strain RMSCC 757 / Silveira)</name>
    <name type="common">Valley fever fungus</name>
    <dbReference type="NCBI Taxonomy" id="443226"/>
    <lineage>
        <taxon>Eukaryota</taxon>
        <taxon>Fungi</taxon>
        <taxon>Dikarya</taxon>
        <taxon>Ascomycota</taxon>
        <taxon>Pezizomycotina</taxon>
        <taxon>Eurotiomycetes</taxon>
        <taxon>Eurotiomycetidae</taxon>
        <taxon>Onygenales</taxon>
        <taxon>Onygenaceae</taxon>
        <taxon>Coccidioides</taxon>
    </lineage>
</organism>
<dbReference type="AlphaFoldDB" id="E9D1P7"/>
<keyword evidence="1" id="KW-1133">Transmembrane helix</keyword>
<evidence type="ECO:0000256" key="1">
    <source>
        <dbReference type="SAM" id="Phobius"/>
    </source>
</evidence>
<dbReference type="EMBL" id="GL636490">
    <property type="protein sequence ID" value="EFW19721.1"/>
    <property type="molecule type" value="Genomic_DNA"/>
</dbReference>
<evidence type="ECO:0000313" key="2">
    <source>
        <dbReference type="EMBL" id="EFW19721.1"/>
    </source>
</evidence>
<dbReference type="HOGENOM" id="CLU_1992430_0_0_1"/>
<protein>
    <submittedName>
        <fullName evidence="2">Uncharacterized protein</fullName>
    </submittedName>
</protein>
<name>E9D1P7_COCPS</name>
<accession>E9D1P7</accession>
<keyword evidence="3" id="KW-1185">Reference proteome</keyword>
<feature type="transmembrane region" description="Helical" evidence="1">
    <location>
        <begin position="80"/>
        <end position="103"/>
    </location>
</feature>
<gene>
    <name evidence="2" type="ORF">CPSG_04105</name>
</gene>
<dbReference type="VEuPathDB" id="FungiDB:CPSG_04105"/>
<reference evidence="3" key="2">
    <citation type="submission" date="2010-03" db="EMBL/GenBank/DDBJ databases">
        <title>The genome sequence of Coccidioides posadasii strain Silveira.</title>
        <authorList>
            <consortium name="The Broad Institute Genome Sequencing Center for Infectious Disease"/>
            <person name="Neafsey D."/>
            <person name="Orbach M."/>
            <person name="Henn M.R."/>
            <person name="Cole G.T."/>
            <person name="Galgiani J."/>
            <person name="Gardner M.J."/>
            <person name="Kirkland T.N."/>
            <person name="Taylor J.W."/>
            <person name="Young S.K."/>
            <person name="Zeng Q."/>
            <person name="Koehrsen M."/>
            <person name="Alvarado L."/>
            <person name="Berlin A."/>
            <person name="Borenstein D."/>
            <person name="Chapman S.B."/>
            <person name="Chen Z."/>
            <person name="Engels R."/>
            <person name="Freedman E."/>
            <person name="Gellesch M."/>
            <person name="Goldberg J."/>
            <person name="Griggs A."/>
            <person name="Gujja S."/>
            <person name="Heilman E."/>
            <person name="Heiman D."/>
            <person name="Howarth C."/>
            <person name="Jen D."/>
            <person name="Larson L."/>
            <person name="Mehta T."/>
            <person name="Neiman D."/>
            <person name="Park D."/>
            <person name="Pearson M."/>
            <person name="Richards J."/>
            <person name="Roberts A."/>
            <person name="Saif S."/>
            <person name="Shea T."/>
            <person name="Shenoy N."/>
            <person name="Sisk P."/>
            <person name="Stolte C."/>
            <person name="Sykes S."/>
            <person name="Walk T."/>
            <person name="White J."/>
            <person name="Yandava C."/>
            <person name="Haas B."/>
            <person name="Nusbaum C."/>
            <person name="Birren B."/>
        </authorList>
    </citation>
    <scope>NUCLEOTIDE SEQUENCE [LARGE SCALE GENOMIC DNA]</scope>
    <source>
        <strain evidence="3">RMSCC 757 / Silveira</strain>
    </source>
</reference>
<keyword evidence="1" id="KW-0812">Transmembrane</keyword>
<dbReference type="Proteomes" id="UP000002497">
    <property type="component" value="Unassembled WGS sequence"/>
</dbReference>
<reference evidence="3" key="1">
    <citation type="journal article" date="2010" name="Genome Res.">
        <title>Population genomic sequencing of Coccidioides fungi reveals recent hybridization and transposon control.</title>
        <authorList>
            <person name="Neafsey D.E."/>
            <person name="Barker B.M."/>
            <person name="Sharpton T.J."/>
            <person name="Stajich J.E."/>
            <person name="Park D.J."/>
            <person name="Whiston E."/>
            <person name="Hung C.-Y."/>
            <person name="McMahan C."/>
            <person name="White J."/>
            <person name="Sykes S."/>
            <person name="Heiman D."/>
            <person name="Young S."/>
            <person name="Zeng Q."/>
            <person name="Abouelleil A."/>
            <person name="Aftuck L."/>
            <person name="Bessette D."/>
            <person name="Brown A."/>
            <person name="FitzGerald M."/>
            <person name="Lui A."/>
            <person name="Macdonald J.P."/>
            <person name="Priest M."/>
            <person name="Orbach M.J."/>
            <person name="Galgiani J.N."/>
            <person name="Kirkland T.N."/>
            <person name="Cole G.T."/>
            <person name="Birren B.W."/>
            <person name="Henn M.R."/>
            <person name="Taylor J.W."/>
            <person name="Rounsley S.D."/>
        </authorList>
    </citation>
    <scope>NUCLEOTIDE SEQUENCE [LARGE SCALE GENOMIC DNA]</scope>
    <source>
        <strain evidence="3">RMSCC 757 / Silveira</strain>
    </source>
</reference>
<keyword evidence="1" id="KW-0472">Membrane</keyword>
<proteinExistence type="predicted"/>
<evidence type="ECO:0000313" key="3">
    <source>
        <dbReference type="Proteomes" id="UP000002497"/>
    </source>
</evidence>